<dbReference type="EMBL" id="UINC01005639">
    <property type="protein sequence ID" value="SVA22602.1"/>
    <property type="molecule type" value="Genomic_DNA"/>
</dbReference>
<dbReference type="InterPro" id="IPR012368">
    <property type="entry name" value="OxRdtase_Mopterin-bd_su_IorB"/>
</dbReference>
<gene>
    <name evidence="2" type="ORF">METZ01_LOCUS75456</name>
</gene>
<evidence type="ECO:0000259" key="1">
    <source>
        <dbReference type="SMART" id="SM01008"/>
    </source>
</evidence>
<accession>A0A381U2Z7</accession>
<dbReference type="GO" id="GO:0016491">
    <property type="term" value="F:oxidoreductase activity"/>
    <property type="evidence" value="ECO:0007669"/>
    <property type="project" value="InterPro"/>
</dbReference>
<dbReference type="Gene3D" id="3.30.365.10">
    <property type="entry name" value="Aldehyde oxidase/xanthine dehydrogenase, molybdopterin binding domain"/>
    <property type="match status" value="4"/>
</dbReference>
<dbReference type="PIRSF" id="PIRSF036389">
    <property type="entry name" value="IOR_B"/>
    <property type="match status" value="1"/>
</dbReference>
<dbReference type="PANTHER" id="PTHR47495:SF2">
    <property type="entry name" value="ALDEHYDE DEHYDROGENASE"/>
    <property type="match status" value="1"/>
</dbReference>
<dbReference type="AlphaFoldDB" id="A0A381U2Z7"/>
<organism evidence="2">
    <name type="scientific">marine metagenome</name>
    <dbReference type="NCBI Taxonomy" id="408172"/>
    <lineage>
        <taxon>unclassified sequences</taxon>
        <taxon>metagenomes</taxon>
        <taxon>ecological metagenomes</taxon>
    </lineage>
</organism>
<dbReference type="Gene3D" id="3.90.1170.50">
    <property type="entry name" value="Aldehyde oxidase/xanthine dehydrogenase, a/b hammerhead"/>
    <property type="match status" value="1"/>
</dbReference>
<dbReference type="Pfam" id="PF02738">
    <property type="entry name" value="MoCoBD_1"/>
    <property type="match status" value="1"/>
</dbReference>
<dbReference type="InterPro" id="IPR037165">
    <property type="entry name" value="AldOxase/xan_DH_Mopterin-bd_sf"/>
</dbReference>
<dbReference type="InterPro" id="IPR008274">
    <property type="entry name" value="AldOxase/xan_DH_MoCoBD1"/>
</dbReference>
<proteinExistence type="predicted"/>
<dbReference type="InterPro" id="IPR046867">
    <property type="entry name" value="AldOxase/xan_DH_MoCoBD2"/>
</dbReference>
<dbReference type="PANTHER" id="PTHR47495">
    <property type="entry name" value="ALDEHYDE DEHYDROGENASE"/>
    <property type="match status" value="1"/>
</dbReference>
<protein>
    <recommendedName>
        <fullName evidence="1">Aldehyde oxidase/xanthine dehydrogenase a/b hammerhead domain-containing protein</fullName>
    </recommendedName>
</protein>
<sequence length="714" mass="77523">MNRRNFIRVATSSAGGLMLAFHLPGCSKPTPTGNSELPSEINAWLVIDPDNSVTVRVAKSEMGEGIFTSLPMIVAEELGVDWGSVSVEYADANRNLRENSVYGSMRTGGSRSVRMGREQLQAAGAEARERLIQAAASRWETDSKLCEASAGKVSWNGKSFLYGELAADAALIDIDDVTIKEPSEYQLIGQPTLRVEVPMKVNGTAIYGMDVRLDGMVYAAIKHCPVIGGTVEDYDDESIQDYPGFVQVVNLETAVAVVADHYWQAQTAVDALVVNWNKGSGAGTSTKNWRVEFLAALDEEGKEASETQASLDATTTALEASNSTITADYFVPYLAHTCMEPLNCTVHVQDDQVDIWTGTQNPEGATTIGAEISGMSTDNVYTHNCFLGGGFGRRSNTDYVGDAVRIGMQVKRPVQLIWSRKEDVRQGRFRPMSAIRFTAGFDDNKKSVVLANHSVTHSILSGINRWITLSGIDPTSVEGLAEIPYEIPRKRATHTIKNTHLTTWFWRSVGNSQNAFAMESFVDEMAIHAGVDPFAFRLAMLEEAPDLTRVLEVLKEKSGWGKTMASGTAQGLAIHESFGSIVGQVADVHVTGTGKVKVERVVSVVDCGHLVNPLTAEEQVESGIMYGLTAALFGEIRVRDGAVVESNFHNYEIARMIDAPQMETHFSLAGGDKWGGMGEPGLPPLAPAVCNAIFRVTGKRVRSLPLSHHDLSWA</sequence>
<dbReference type="InterPro" id="IPR052516">
    <property type="entry name" value="N-heterocyclic_Hydroxylase"/>
</dbReference>
<evidence type="ECO:0000313" key="2">
    <source>
        <dbReference type="EMBL" id="SVA22602.1"/>
    </source>
</evidence>
<dbReference type="SMART" id="SM01008">
    <property type="entry name" value="Ald_Xan_dh_C"/>
    <property type="match status" value="1"/>
</dbReference>
<reference evidence="2" key="1">
    <citation type="submission" date="2018-05" db="EMBL/GenBank/DDBJ databases">
        <authorList>
            <person name="Lanie J.A."/>
            <person name="Ng W.-L."/>
            <person name="Kazmierczak K.M."/>
            <person name="Andrzejewski T.M."/>
            <person name="Davidsen T.M."/>
            <person name="Wayne K.J."/>
            <person name="Tettelin H."/>
            <person name="Glass J.I."/>
            <person name="Rusch D."/>
            <person name="Podicherti R."/>
            <person name="Tsui H.-C.T."/>
            <person name="Winkler M.E."/>
        </authorList>
    </citation>
    <scope>NUCLEOTIDE SEQUENCE</scope>
</reference>
<name>A0A381U2Z7_9ZZZZ</name>
<dbReference type="InterPro" id="IPR000674">
    <property type="entry name" value="Ald_Oxase/Xan_DH_a/b"/>
</dbReference>
<feature type="domain" description="Aldehyde oxidase/xanthine dehydrogenase a/b hammerhead" evidence="1">
    <location>
        <begin position="202"/>
        <end position="280"/>
    </location>
</feature>
<dbReference type="SUPFAM" id="SSF56003">
    <property type="entry name" value="Molybdenum cofactor-binding domain"/>
    <property type="match status" value="2"/>
</dbReference>
<dbReference type="Pfam" id="PF20256">
    <property type="entry name" value="MoCoBD_2"/>
    <property type="match status" value="2"/>
</dbReference>